<evidence type="ECO:0008006" key="3">
    <source>
        <dbReference type="Google" id="ProtNLM"/>
    </source>
</evidence>
<evidence type="ECO:0000313" key="2">
    <source>
        <dbReference type="EMBL" id="KKL47695.1"/>
    </source>
</evidence>
<dbReference type="AlphaFoldDB" id="A0A0F9ERZ4"/>
<keyword evidence="1" id="KW-0812">Transmembrane</keyword>
<keyword evidence="1" id="KW-0472">Membrane</keyword>
<reference evidence="2" key="1">
    <citation type="journal article" date="2015" name="Nature">
        <title>Complex archaea that bridge the gap between prokaryotes and eukaryotes.</title>
        <authorList>
            <person name="Spang A."/>
            <person name="Saw J.H."/>
            <person name="Jorgensen S.L."/>
            <person name="Zaremba-Niedzwiedzka K."/>
            <person name="Martijn J."/>
            <person name="Lind A.E."/>
            <person name="van Eijk R."/>
            <person name="Schleper C."/>
            <person name="Guy L."/>
            <person name="Ettema T.J."/>
        </authorList>
    </citation>
    <scope>NUCLEOTIDE SEQUENCE</scope>
</reference>
<feature type="transmembrane region" description="Helical" evidence="1">
    <location>
        <begin position="40"/>
        <end position="60"/>
    </location>
</feature>
<comment type="caution">
    <text evidence="2">The sequence shown here is derived from an EMBL/GenBank/DDBJ whole genome shotgun (WGS) entry which is preliminary data.</text>
</comment>
<feature type="transmembrane region" description="Helical" evidence="1">
    <location>
        <begin position="66"/>
        <end position="88"/>
    </location>
</feature>
<feature type="transmembrane region" description="Helical" evidence="1">
    <location>
        <begin position="6"/>
        <end position="28"/>
    </location>
</feature>
<keyword evidence="1" id="KW-1133">Transmembrane helix</keyword>
<name>A0A0F9ERZ4_9ZZZZ</name>
<organism evidence="2">
    <name type="scientific">marine sediment metagenome</name>
    <dbReference type="NCBI Taxonomy" id="412755"/>
    <lineage>
        <taxon>unclassified sequences</taxon>
        <taxon>metagenomes</taxon>
        <taxon>ecological metagenomes</taxon>
    </lineage>
</organism>
<gene>
    <name evidence="2" type="ORF">LCGC14_2332980</name>
</gene>
<sequence length="94" mass="9860">MTFEARLIFVLLFFALWGFLGFIPWSLAAVIRRGRHVLPALPLAVAASSLAGVLVPLLGARDLTGFLVSIGTAFAGGVLATVAGVALARRLSIR</sequence>
<accession>A0A0F9ERZ4</accession>
<protein>
    <recommendedName>
        <fullName evidence="3">Major facilitator superfamily (MFS) profile domain-containing protein</fullName>
    </recommendedName>
</protein>
<proteinExistence type="predicted"/>
<dbReference type="EMBL" id="LAZR01033575">
    <property type="protein sequence ID" value="KKL47695.1"/>
    <property type="molecule type" value="Genomic_DNA"/>
</dbReference>
<evidence type="ECO:0000256" key="1">
    <source>
        <dbReference type="SAM" id="Phobius"/>
    </source>
</evidence>